<gene>
    <name evidence="1" type="ORF">CLOSYM_02755</name>
</gene>
<organism evidence="1 2">
    <name type="scientific">[Clostridium] symbiosum ATCC 14940</name>
    <dbReference type="NCBI Taxonomy" id="411472"/>
    <lineage>
        <taxon>Bacteria</taxon>
        <taxon>Bacillati</taxon>
        <taxon>Bacillota</taxon>
        <taxon>Clostridia</taxon>
        <taxon>Lachnospirales</taxon>
        <taxon>Lachnospiraceae</taxon>
        <taxon>Otoolea</taxon>
    </lineage>
</organism>
<dbReference type="EMBL" id="AWSU01000213">
    <property type="protein sequence ID" value="ERI76220.1"/>
    <property type="molecule type" value="Genomic_DNA"/>
</dbReference>
<dbReference type="RefSeq" id="WP_021643348.1">
    <property type="nucleotide sequence ID" value="NZ_KE993010.1"/>
</dbReference>
<dbReference type="Proteomes" id="UP000016491">
    <property type="component" value="Unassembled WGS sequence"/>
</dbReference>
<accession>A0ABC9TWL9</accession>
<proteinExistence type="predicted"/>
<reference evidence="1 2" key="1">
    <citation type="submission" date="2013-07" db="EMBL/GenBank/DDBJ databases">
        <authorList>
            <person name="Weinstock G."/>
            <person name="Sodergren E."/>
            <person name="Wylie T."/>
            <person name="Fulton L."/>
            <person name="Fulton R."/>
            <person name="Fronick C."/>
            <person name="O'Laughlin M."/>
            <person name="Godfrey J."/>
            <person name="Miner T."/>
            <person name="Herter B."/>
            <person name="Appelbaum E."/>
            <person name="Cordes M."/>
            <person name="Lek S."/>
            <person name="Wollam A."/>
            <person name="Pepin K.H."/>
            <person name="Palsikar V.B."/>
            <person name="Mitreva M."/>
            <person name="Wilson R.K."/>
        </authorList>
    </citation>
    <scope>NUCLEOTIDE SEQUENCE [LARGE SCALE GENOMIC DNA]</scope>
    <source>
        <strain evidence="1 2">ATCC 14940</strain>
    </source>
</reference>
<name>A0ABC9TWL9_CLOSY</name>
<dbReference type="AlphaFoldDB" id="A0ABC9TWL9"/>
<comment type="caution">
    <text evidence="1">The sequence shown here is derived from an EMBL/GenBank/DDBJ whole genome shotgun (WGS) entry which is preliminary data.</text>
</comment>
<evidence type="ECO:0000313" key="1">
    <source>
        <dbReference type="EMBL" id="ERI76220.1"/>
    </source>
</evidence>
<protein>
    <submittedName>
        <fullName evidence="1">Uncharacterized protein</fullName>
    </submittedName>
</protein>
<evidence type="ECO:0000313" key="2">
    <source>
        <dbReference type="Proteomes" id="UP000016491"/>
    </source>
</evidence>
<sequence>MAIVLEFNLICKEFLDLEQILHNSEIKKLKISIEKISSIDNWMWANQQELQSMYLVSHALNESKIIVINLKSDSLKDLGIYLEKINEEYVYNLWINTEGYPDLDADKINTSNEHYFQKFYQTFGEVVKKQNIAFRILGIGVETNFQYKKNNSDIIRKSENIITWIGNEDLENDVALDNYKKKKVVGIDFLVFEK</sequence>